<dbReference type="PROSITE" id="PS51387">
    <property type="entry name" value="FAD_PCMH"/>
    <property type="match status" value="1"/>
</dbReference>
<dbReference type="AlphaFoldDB" id="A0A9Q0ARB4"/>
<dbReference type="InterPro" id="IPR050416">
    <property type="entry name" value="FAD-linked_Oxidoreductase"/>
</dbReference>
<comment type="similarity">
    <text evidence="1">Belongs to the oxygen-dependent FAD-linked oxidoreductase family.</text>
</comment>
<dbReference type="PANTHER" id="PTHR42973">
    <property type="entry name" value="BINDING OXIDOREDUCTASE, PUTATIVE (AFU_ORTHOLOGUE AFUA_1G17690)-RELATED"/>
    <property type="match status" value="1"/>
</dbReference>
<reference evidence="7" key="1">
    <citation type="submission" date="2021-03" db="EMBL/GenBank/DDBJ databases">
        <title>Revisited historic fungal species revealed as producer of novel bioactive compounds through whole genome sequencing and comparative genomics.</title>
        <authorList>
            <person name="Vignolle G.A."/>
            <person name="Hochenegger N."/>
            <person name="Mach R.L."/>
            <person name="Mach-Aigner A.R."/>
            <person name="Javad Rahimi M."/>
            <person name="Salim K.A."/>
            <person name="Chan C.M."/>
            <person name="Lim L.B.L."/>
            <person name="Cai F."/>
            <person name="Druzhinina I.S."/>
            <person name="U'Ren J.M."/>
            <person name="Derntl C."/>
        </authorList>
    </citation>
    <scope>NUCLEOTIDE SEQUENCE</scope>
    <source>
        <strain evidence="7">TUCIM 5799</strain>
    </source>
</reference>
<evidence type="ECO:0000256" key="2">
    <source>
        <dbReference type="ARBA" id="ARBA00022630"/>
    </source>
</evidence>
<evidence type="ECO:0000256" key="3">
    <source>
        <dbReference type="ARBA" id="ARBA00022827"/>
    </source>
</evidence>
<feature type="transmembrane region" description="Helical" evidence="5">
    <location>
        <begin position="388"/>
        <end position="406"/>
    </location>
</feature>
<dbReference type="InterPro" id="IPR016166">
    <property type="entry name" value="FAD-bd_PCMH"/>
</dbReference>
<keyword evidence="5" id="KW-0472">Membrane</keyword>
<organism evidence="7 8">
    <name type="scientific">Neoarthrinium moseri</name>
    <dbReference type="NCBI Taxonomy" id="1658444"/>
    <lineage>
        <taxon>Eukaryota</taxon>
        <taxon>Fungi</taxon>
        <taxon>Dikarya</taxon>
        <taxon>Ascomycota</taxon>
        <taxon>Pezizomycotina</taxon>
        <taxon>Sordariomycetes</taxon>
        <taxon>Xylariomycetidae</taxon>
        <taxon>Amphisphaeriales</taxon>
        <taxon>Apiosporaceae</taxon>
        <taxon>Neoarthrinium</taxon>
    </lineage>
</organism>
<keyword evidence="2" id="KW-0285">Flavoprotein</keyword>
<dbReference type="InterPro" id="IPR036318">
    <property type="entry name" value="FAD-bd_PCMH-like_sf"/>
</dbReference>
<dbReference type="GO" id="GO:0016491">
    <property type="term" value="F:oxidoreductase activity"/>
    <property type="evidence" value="ECO:0007669"/>
    <property type="project" value="UniProtKB-KW"/>
</dbReference>
<evidence type="ECO:0000256" key="5">
    <source>
        <dbReference type="SAM" id="Phobius"/>
    </source>
</evidence>
<keyword evidence="5" id="KW-0812">Transmembrane</keyword>
<keyword evidence="5" id="KW-1133">Transmembrane helix</keyword>
<evidence type="ECO:0000313" key="7">
    <source>
        <dbReference type="EMBL" id="KAI1871123.1"/>
    </source>
</evidence>
<evidence type="ECO:0000256" key="4">
    <source>
        <dbReference type="ARBA" id="ARBA00023002"/>
    </source>
</evidence>
<keyword evidence="8" id="KW-1185">Reference proteome</keyword>
<keyword evidence="3" id="KW-0274">FAD</keyword>
<name>A0A9Q0ARB4_9PEZI</name>
<dbReference type="SUPFAM" id="SSF56176">
    <property type="entry name" value="FAD-binding/transporter-associated domain-like"/>
    <property type="match status" value="1"/>
</dbReference>
<feature type="domain" description="FAD-binding PCMH-type" evidence="6">
    <location>
        <begin position="41"/>
        <end position="213"/>
    </location>
</feature>
<evidence type="ECO:0000256" key="1">
    <source>
        <dbReference type="ARBA" id="ARBA00005466"/>
    </source>
</evidence>
<accession>A0A9Q0ARB4</accession>
<dbReference type="InterPro" id="IPR016169">
    <property type="entry name" value="FAD-bd_PCMH_sub2"/>
</dbReference>
<dbReference type="PANTHER" id="PTHR42973:SF54">
    <property type="entry name" value="FAD-BINDING PCMH-TYPE DOMAIN-CONTAINING PROTEIN"/>
    <property type="match status" value="1"/>
</dbReference>
<dbReference type="GO" id="GO:0071949">
    <property type="term" value="F:FAD binding"/>
    <property type="evidence" value="ECO:0007669"/>
    <property type="project" value="InterPro"/>
</dbReference>
<comment type="caution">
    <text evidence="7">The sequence shown here is derived from an EMBL/GenBank/DDBJ whole genome shotgun (WGS) entry which is preliminary data.</text>
</comment>
<sequence>MASAAATQACDLLKAAFPGQVTTLADGPEYESKRDQPWSQTCWVPSTAFVALNSAGEVASALAIIKKTGCKFAIRSSGHNPNVGFSSVDDSGVVFDLRGLNEKTLDSDGVLHAGPGNTWGEVYQYLQGKGLSPTGGREVQVGLGGFLTGGGYPPFPSLHGTGPDNVKGFEIVLANGNIVEANASINESLWRAIKGGTSNFGIVTRFDIETHPLIKAQFTIDMYDPSDYMNINAATLSVQDEMEKDPKLNLFTNYNMGFVAVFQLYADCPTERPKAFEVLENLPSKINTPLPKTDGTVLSFVETLSKMGHVPFSLNRKIATLTTKLSQELYDDVYKLWQGISKKIPDGAMLHYTIQPLSTHAVQAGEHRGANMLGLKKIPQTCKRLTRWLIFVYLILTYLNFTGWVFTAEWPKDLEKGSTVVEAHEELLQGVEKMARDKGILLDYLCPSFAGASQKVMRSFGGPNLQRIQDVAANYDPDGVFQKLQNDGFLLRYA</sequence>
<dbReference type="Gene3D" id="3.30.465.10">
    <property type="match status" value="1"/>
</dbReference>
<dbReference type="InterPro" id="IPR006094">
    <property type="entry name" value="Oxid_FAD_bind_N"/>
</dbReference>
<dbReference type="Pfam" id="PF01565">
    <property type="entry name" value="FAD_binding_4"/>
    <property type="match status" value="1"/>
</dbReference>
<evidence type="ECO:0000259" key="6">
    <source>
        <dbReference type="PROSITE" id="PS51387"/>
    </source>
</evidence>
<keyword evidence="4" id="KW-0560">Oxidoreductase</keyword>
<protein>
    <recommendedName>
        <fullName evidence="6">FAD-binding PCMH-type domain-containing protein</fullName>
    </recommendedName>
</protein>
<dbReference type="EMBL" id="JAFIMR010000013">
    <property type="protein sequence ID" value="KAI1871123.1"/>
    <property type="molecule type" value="Genomic_DNA"/>
</dbReference>
<dbReference type="Proteomes" id="UP000829685">
    <property type="component" value="Unassembled WGS sequence"/>
</dbReference>
<gene>
    <name evidence="7" type="ORF">JX265_006163</name>
</gene>
<evidence type="ECO:0000313" key="8">
    <source>
        <dbReference type="Proteomes" id="UP000829685"/>
    </source>
</evidence>
<proteinExistence type="inferred from homology"/>